<keyword evidence="10" id="KW-1185">Reference proteome</keyword>
<accession>A0A3T0E931</accession>
<name>A0A3T0E931_9PROT</name>
<comment type="subcellular location">
    <subcellularLocation>
        <location evidence="8">Cytoplasm</location>
    </subcellularLocation>
</comment>
<evidence type="ECO:0000256" key="6">
    <source>
        <dbReference type="ARBA" id="ARBA00022840"/>
    </source>
</evidence>
<dbReference type="HAMAP" id="MF_00158">
    <property type="entry name" value="PanC"/>
    <property type="match status" value="1"/>
</dbReference>
<dbReference type="UniPathway" id="UPA00028">
    <property type="reaction ID" value="UER00005"/>
</dbReference>
<proteinExistence type="inferred from homology"/>
<evidence type="ECO:0000313" key="9">
    <source>
        <dbReference type="EMBL" id="AZU03834.1"/>
    </source>
</evidence>
<feature type="binding site" evidence="8">
    <location>
        <position position="159"/>
    </location>
    <ligand>
        <name>(R)-pantoate</name>
        <dbReference type="ChEBI" id="CHEBI:15980"/>
    </ligand>
</feature>
<sequence>MLPALHCPAVHTAESLAREISQWRADGHTIGFVPTMGALHEGHIALVLKAMEVCDRVVVSIFVNPTQFAAHEDLGTYPRTLEADSALLAAAGCHLLYAPSVEEVYPDGFATTVSVEGPAIGLESDARPHFFAGVASVVARLFGQVRPDIAVFGEKDYQQLMVVRRMVSDLALPVTVLGVETKREADGLALSSRNVYLSPAERMRAGRLNVILRDLAHALEDGEPAARALEHARILAASVFDAVDYIEVRDADRLEIVGEGPLARPARVLAAVRVGKTRLIDNVPANPARRG</sequence>
<dbReference type="InterPro" id="IPR042176">
    <property type="entry name" value="Pantoate_ligase_C"/>
</dbReference>
<dbReference type="InterPro" id="IPR014729">
    <property type="entry name" value="Rossmann-like_a/b/a_fold"/>
</dbReference>
<keyword evidence="3 8" id="KW-0436">Ligase</keyword>
<reference evidence="9 10" key="1">
    <citation type="submission" date="2016-12" db="EMBL/GenBank/DDBJ databases">
        <title>The genome of dimorphic prosthecate Glycocaulis alkaliphilus 6b-8t, isolated from crude oil dictates its adaptability in petroleum environments.</title>
        <authorList>
            <person name="Wu X.-L."/>
            <person name="Geng S."/>
        </authorList>
    </citation>
    <scope>NUCLEOTIDE SEQUENCE [LARGE SCALE GENOMIC DNA]</scope>
    <source>
        <strain evidence="9 10">6B-8</strain>
    </source>
</reference>
<comment type="subunit">
    <text evidence="8">Homodimer.</text>
</comment>
<organism evidence="9 10">
    <name type="scientific">Glycocaulis alkaliphilus</name>
    <dbReference type="NCBI Taxonomy" id="1434191"/>
    <lineage>
        <taxon>Bacteria</taxon>
        <taxon>Pseudomonadati</taxon>
        <taxon>Pseudomonadota</taxon>
        <taxon>Alphaproteobacteria</taxon>
        <taxon>Maricaulales</taxon>
        <taxon>Maricaulaceae</taxon>
        <taxon>Glycocaulis</taxon>
    </lineage>
</organism>
<evidence type="ECO:0000256" key="8">
    <source>
        <dbReference type="HAMAP-Rule" id="MF_00158"/>
    </source>
</evidence>
<evidence type="ECO:0000256" key="4">
    <source>
        <dbReference type="ARBA" id="ARBA00022655"/>
    </source>
</evidence>
<gene>
    <name evidence="8" type="primary">panC</name>
    <name evidence="9" type="ORF">X907_1300</name>
</gene>
<dbReference type="GO" id="GO:0004592">
    <property type="term" value="F:pantoate-beta-alanine ligase activity"/>
    <property type="evidence" value="ECO:0007669"/>
    <property type="project" value="UniProtKB-UniRule"/>
</dbReference>
<dbReference type="GO" id="GO:0005524">
    <property type="term" value="F:ATP binding"/>
    <property type="evidence" value="ECO:0007669"/>
    <property type="project" value="UniProtKB-KW"/>
</dbReference>
<dbReference type="PANTHER" id="PTHR21299">
    <property type="entry name" value="CYTIDYLATE KINASE/PANTOATE-BETA-ALANINE LIGASE"/>
    <property type="match status" value="1"/>
</dbReference>
<keyword evidence="8" id="KW-0963">Cytoplasm</keyword>
<dbReference type="GO" id="GO:0015940">
    <property type="term" value="P:pantothenate biosynthetic process"/>
    <property type="evidence" value="ECO:0007669"/>
    <property type="project" value="UniProtKB-UniRule"/>
</dbReference>
<feature type="binding site" evidence="8">
    <location>
        <begin position="153"/>
        <end position="156"/>
    </location>
    <ligand>
        <name>ATP</name>
        <dbReference type="ChEBI" id="CHEBI:30616"/>
    </ligand>
</feature>
<keyword evidence="5 8" id="KW-0547">Nucleotide-binding</keyword>
<dbReference type="InterPro" id="IPR003721">
    <property type="entry name" value="Pantoate_ligase"/>
</dbReference>
<dbReference type="NCBIfam" id="TIGR00018">
    <property type="entry name" value="panC"/>
    <property type="match status" value="1"/>
</dbReference>
<evidence type="ECO:0000256" key="7">
    <source>
        <dbReference type="ARBA" id="ARBA00048258"/>
    </source>
</evidence>
<protein>
    <recommendedName>
        <fullName evidence="8">Pantothenate synthetase</fullName>
        <shortName evidence="8">PS</shortName>
        <ecNumber evidence="8">6.3.2.1</ecNumber>
    </recommendedName>
    <alternativeName>
        <fullName evidence="8">Pantoate--beta-alanine ligase</fullName>
    </alternativeName>
    <alternativeName>
        <fullName evidence="8">Pantoate-activating enzyme</fullName>
    </alternativeName>
</protein>
<dbReference type="GO" id="GO:0005829">
    <property type="term" value="C:cytosol"/>
    <property type="evidence" value="ECO:0007669"/>
    <property type="project" value="TreeGrafter"/>
</dbReference>
<dbReference type="KEGG" id="gak:X907_1300"/>
<feature type="binding site" evidence="8">
    <location>
        <position position="67"/>
    </location>
    <ligand>
        <name>beta-alanine</name>
        <dbReference type="ChEBI" id="CHEBI:57966"/>
    </ligand>
</feature>
<evidence type="ECO:0000256" key="3">
    <source>
        <dbReference type="ARBA" id="ARBA00022598"/>
    </source>
</evidence>
<dbReference type="Gene3D" id="3.40.50.620">
    <property type="entry name" value="HUPs"/>
    <property type="match status" value="1"/>
</dbReference>
<comment type="similarity">
    <text evidence="2 8">Belongs to the pantothenate synthetase family.</text>
</comment>
<feature type="active site" description="Proton donor" evidence="8">
    <location>
        <position position="43"/>
    </location>
</feature>
<evidence type="ECO:0000256" key="2">
    <source>
        <dbReference type="ARBA" id="ARBA00009256"/>
    </source>
</evidence>
<dbReference type="RefSeq" id="WP_127566365.1">
    <property type="nucleotide sequence ID" value="NZ_BMFB01000008.1"/>
</dbReference>
<dbReference type="Proteomes" id="UP000286954">
    <property type="component" value="Chromosome"/>
</dbReference>
<feature type="binding site" evidence="8">
    <location>
        <begin position="190"/>
        <end position="193"/>
    </location>
    <ligand>
        <name>ATP</name>
        <dbReference type="ChEBI" id="CHEBI:30616"/>
    </ligand>
</feature>
<dbReference type="CDD" id="cd00560">
    <property type="entry name" value="PanC"/>
    <property type="match status" value="1"/>
</dbReference>
<keyword evidence="4 8" id="KW-0566">Pantothenate biosynthesis</keyword>
<evidence type="ECO:0000256" key="1">
    <source>
        <dbReference type="ARBA" id="ARBA00004990"/>
    </source>
</evidence>
<comment type="caution">
    <text evidence="8">Lacks conserved residue(s) required for the propagation of feature annotation.</text>
</comment>
<dbReference type="AlphaFoldDB" id="A0A3T0E931"/>
<comment type="catalytic activity">
    <reaction evidence="7 8">
        <text>(R)-pantoate + beta-alanine + ATP = (R)-pantothenate + AMP + diphosphate + H(+)</text>
        <dbReference type="Rhea" id="RHEA:10912"/>
        <dbReference type="ChEBI" id="CHEBI:15378"/>
        <dbReference type="ChEBI" id="CHEBI:15980"/>
        <dbReference type="ChEBI" id="CHEBI:29032"/>
        <dbReference type="ChEBI" id="CHEBI:30616"/>
        <dbReference type="ChEBI" id="CHEBI:33019"/>
        <dbReference type="ChEBI" id="CHEBI:57966"/>
        <dbReference type="ChEBI" id="CHEBI:456215"/>
        <dbReference type="EC" id="6.3.2.1"/>
    </reaction>
</comment>
<feature type="binding site" evidence="8">
    <location>
        <position position="67"/>
    </location>
    <ligand>
        <name>(R)-pantoate</name>
        <dbReference type="ChEBI" id="CHEBI:15980"/>
    </ligand>
</feature>
<dbReference type="Gene3D" id="3.30.1300.10">
    <property type="entry name" value="Pantoate-beta-alanine ligase, C-terminal domain"/>
    <property type="match status" value="1"/>
</dbReference>
<dbReference type="Pfam" id="PF02569">
    <property type="entry name" value="Pantoate_ligase"/>
    <property type="match status" value="1"/>
</dbReference>
<dbReference type="EC" id="6.3.2.1" evidence="8"/>
<dbReference type="OrthoDB" id="9773087at2"/>
<dbReference type="SUPFAM" id="SSF52374">
    <property type="entry name" value="Nucleotidylyl transferase"/>
    <property type="match status" value="1"/>
</dbReference>
<dbReference type="EMBL" id="CP018911">
    <property type="protein sequence ID" value="AZU03834.1"/>
    <property type="molecule type" value="Genomic_DNA"/>
</dbReference>
<comment type="function">
    <text evidence="8">Catalyzes the condensation of pantoate with beta-alanine in an ATP-dependent reaction via a pantoyl-adenylate intermediate.</text>
</comment>
<evidence type="ECO:0000256" key="5">
    <source>
        <dbReference type="ARBA" id="ARBA00022741"/>
    </source>
</evidence>
<comment type="pathway">
    <text evidence="1 8">Cofactor biosynthesis; (R)-pantothenate biosynthesis; (R)-pantothenate from (R)-pantoate and beta-alanine: step 1/1.</text>
</comment>
<comment type="miscellaneous">
    <text evidence="8">The reaction proceeds by a bi uni uni bi ping pong mechanism.</text>
</comment>
<feature type="binding site" evidence="8">
    <location>
        <begin position="36"/>
        <end position="43"/>
    </location>
    <ligand>
        <name>ATP</name>
        <dbReference type="ChEBI" id="CHEBI:30616"/>
    </ligand>
</feature>
<keyword evidence="6 8" id="KW-0067">ATP-binding</keyword>
<dbReference type="PANTHER" id="PTHR21299:SF1">
    <property type="entry name" value="PANTOATE--BETA-ALANINE LIGASE"/>
    <property type="match status" value="1"/>
</dbReference>
<evidence type="ECO:0000313" key="10">
    <source>
        <dbReference type="Proteomes" id="UP000286954"/>
    </source>
</evidence>